<evidence type="ECO:0000313" key="2">
    <source>
        <dbReference type="Proteomes" id="UP000199592"/>
    </source>
</evidence>
<reference evidence="2" key="1">
    <citation type="submission" date="2016-10" db="EMBL/GenBank/DDBJ databases">
        <authorList>
            <person name="Varghese N."/>
            <person name="Submissions S."/>
        </authorList>
    </citation>
    <scope>NUCLEOTIDE SEQUENCE [LARGE SCALE GENOMIC DNA]</scope>
    <source>
        <strain evidence="2">DSM 25030</strain>
    </source>
</reference>
<name>A0A1H2VS05_9FLAO</name>
<gene>
    <name evidence="1" type="ORF">SAMN04487892_2201</name>
</gene>
<dbReference type="GO" id="GO:0019867">
    <property type="term" value="C:outer membrane"/>
    <property type="evidence" value="ECO:0007669"/>
    <property type="project" value="InterPro"/>
</dbReference>
<accession>A0A1H2VS05</accession>
<dbReference type="EMBL" id="FNMY01000002">
    <property type="protein sequence ID" value="SDW71125.1"/>
    <property type="molecule type" value="Genomic_DNA"/>
</dbReference>
<dbReference type="InterPro" id="IPR007485">
    <property type="entry name" value="LPS_assembly_LptE"/>
</dbReference>
<sequence length="183" mass="20517">MILRQIHLNSMTLFNKGKVALLGLFLFLSGCGAYNFSGADVGEAQSFQVNFFQNYADQTPGSTIVPGLDRDFTLALQDMINNLTSLSLTGSNGDLVYEGEIVEYKVIPMTATADQRTSQNRLTMSVNVRFFNTKKQENDFERRFSFFYDFDAAASLTSIQAAAHEEIFERLTQDIFNASLGNW</sequence>
<dbReference type="STRING" id="1073328.SAMN05216294_0091"/>
<dbReference type="AlphaFoldDB" id="A0A1H2VS05"/>
<dbReference type="Pfam" id="PF04390">
    <property type="entry name" value="LptE"/>
    <property type="match status" value="1"/>
</dbReference>
<evidence type="ECO:0000313" key="1">
    <source>
        <dbReference type="EMBL" id="SDW71125.1"/>
    </source>
</evidence>
<proteinExistence type="predicted"/>
<dbReference type="PROSITE" id="PS51257">
    <property type="entry name" value="PROKAR_LIPOPROTEIN"/>
    <property type="match status" value="1"/>
</dbReference>
<organism evidence="1 2">
    <name type="scientific">Flagellimonas zhangzhouensis</name>
    <dbReference type="NCBI Taxonomy" id="1073328"/>
    <lineage>
        <taxon>Bacteria</taxon>
        <taxon>Pseudomonadati</taxon>
        <taxon>Bacteroidota</taxon>
        <taxon>Flavobacteriia</taxon>
        <taxon>Flavobacteriales</taxon>
        <taxon>Flavobacteriaceae</taxon>
        <taxon>Flagellimonas</taxon>
    </lineage>
</organism>
<keyword evidence="2" id="KW-1185">Reference proteome</keyword>
<dbReference type="Proteomes" id="UP000199592">
    <property type="component" value="Unassembled WGS sequence"/>
</dbReference>
<protein>
    <submittedName>
        <fullName evidence="1">Lipopolysaccharide-assembly</fullName>
    </submittedName>
</protein>
<dbReference type="GO" id="GO:0043165">
    <property type="term" value="P:Gram-negative-bacterium-type cell outer membrane assembly"/>
    <property type="evidence" value="ECO:0007669"/>
    <property type="project" value="InterPro"/>
</dbReference>